<proteinExistence type="predicted"/>
<dbReference type="InterPro" id="IPR027417">
    <property type="entry name" value="P-loop_NTPase"/>
</dbReference>
<protein>
    <submittedName>
        <fullName evidence="1">Uncharacterized protein</fullName>
    </submittedName>
</protein>
<sequence length="305" mass="34609">MSGSEPLNNDKPIRIAVLGGARFGKTSIISKLIMGNFRDTYYPTHQINSNLFTYKPSSKSAKFILQNKPVRDDNVIINQPLKPVNNKYYTINNDGEVSPILVELIDTPSFNPQQVVPFLEASLHIKLPQDVLHNLANEPRRPVSTNPLLVASGASELNGNTNGYFFVYSSIPSYNPPSYEFESKLPENHSINLLKTMKIALDEAWEEYNNFKKNWEQGKETDMFSFKIALKNLLKENKKSNITLNNYNYKPSIWIVCTQINNSLSSPTLIEQGKELAKEWNYGFIAIDNLDSDVDELLALMIRSI</sequence>
<reference evidence="1" key="1">
    <citation type="submission" date="2022-12" db="EMBL/GenBank/DDBJ databases">
        <authorList>
            <person name="Brejova B."/>
        </authorList>
    </citation>
    <scope>NUCLEOTIDE SEQUENCE</scope>
</reference>
<gene>
    <name evidence="1" type="ORF">CANVERA_P0118</name>
</gene>
<dbReference type="AlphaFoldDB" id="A0A9W4TS48"/>
<dbReference type="SUPFAM" id="SSF52540">
    <property type="entry name" value="P-loop containing nucleoside triphosphate hydrolases"/>
    <property type="match status" value="1"/>
</dbReference>
<evidence type="ECO:0000313" key="1">
    <source>
        <dbReference type="EMBL" id="CAI5755601.1"/>
    </source>
</evidence>
<dbReference type="Gene3D" id="3.40.50.300">
    <property type="entry name" value="P-loop containing nucleotide triphosphate hydrolases"/>
    <property type="match status" value="1"/>
</dbReference>
<dbReference type="EMBL" id="CANTUO010000001">
    <property type="protein sequence ID" value="CAI5755601.1"/>
    <property type="molecule type" value="Genomic_DNA"/>
</dbReference>
<accession>A0A9W4TS48</accession>
<dbReference type="Proteomes" id="UP001152885">
    <property type="component" value="Unassembled WGS sequence"/>
</dbReference>
<dbReference type="OrthoDB" id="3995714at2759"/>
<name>A0A9W4TS48_9ASCO</name>
<organism evidence="1 2">
    <name type="scientific">Candida verbasci</name>
    <dbReference type="NCBI Taxonomy" id="1227364"/>
    <lineage>
        <taxon>Eukaryota</taxon>
        <taxon>Fungi</taxon>
        <taxon>Dikarya</taxon>
        <taxon>Ascomycota</taxon>
        <taxon>Saccharomycotina</taxon>
        <taxon>Pichiomycetes</taxon>
        <taxon>Debaryomycetaceae</taxon>
        <taxon>Candida/Lodderomyces clade</taxon>
        <taxon>Candida</taxon>
    </lineage>
</organism>
<evidence type="ECO:0000313" key="2">
    <source>
        <dbReference type="Proteomes" id="UP001152885"/>
    </source>
</evidence>
<keyword evidence="2" id="KW-1185">Reference proteome</keyword>
<comment type="caution">
    <text evidence="1">The sequence shown here is derived from an EMBL/GenBank/DDBJ whole genome shotgun (WGS) entry which is preliminary data.</text>
</comment>